<gene>
    <name evidence="2" type="ORF">ACFSKK_23535</name>
</gene>
<feature type="transmembrane region" description="Helical" evidence="1">
    <location>
        <begin position="103"/>
        <end position="127"/>
    </location>
</feature>
<dbReference type="InterPro" id="IPR053046">
    <property type="entry name" value="ABC-5_transporter"/>
</dbReference>
<dbReference type="EMBL" id="JBHUIK010000008">
    <property type="protein sequence ID" value="MFD2216652.1"/>
    <property type="molecule type" value="Genomic_DNA"/>
</dbReference>
<feature type="transmembrane region" description="Helical" evidence="1">
    <location>
        <begin position="237"/>
        <end position="255"/>
    </location>
</feature>
<evidence type="ECO:0000313" key="2">
    <source>
        <dbReference type="EMBL" id="MFD2216652.1"/>
    </source>
</evidence>
<dbReference type="PANTHER" id="PTHR39177">
    <property type="entry name" value="ABC TRANSPORTER PERMEASE YTRC-RELATED"/>
    <property type="match status" value="1"/>
</dbReference>
<accession>A0ABW5C2K6</accession>
<protein>
    <recommendedName>
        <fullName evidence="4">Multidrug ABC transporter permease</fullName>
    </recommendedName>
</protein>
<keyword evidence="1" id="KW-1133">Transmembrane helix</keyword>
<dbReference type="RefSeq" id="WP_379053459.1">
    <property type="nucleotide sequence ID" value="NZ_JBHUIK010000008.1"/>
</dbReference>
<feature type="transmembrane region" description="Helical" evidence="1">
    <location>
        <begin position="147"/>
        <end position="168"/>
    </location>
</feature>
<comment type="caution">
    <text evidence="2">The sequence shown here is derived from an EMBL/GenBank/DDBJ whole genome shotgun (WGS) entry which is preliminary data.</text>
</comment>
<organism evidence="2 3">
    <name type="scientific">Metabacillus endolithicus</name>
    <dbReference type="NCBI Taxonomy" id="1535204"/>
    <lineage>
        <taxon>Bacteria</taxon>
        <taxon>Bacillati</taxon>
        <taxon>Bacillota</taxon>
        <taxon>Bacilli</taxon>
        <taxon>Bacillales</taxon>
        <taxon>Bacillaceae</taxon>
        <taxon>Metabacillus</taxon>
    </lineage>
</organism>
<name>A0ABW5C2K6_9BACI</name>
<evidence type="ECO:0008006" key="4">
    <source>
        <dbReference type="Google" id="ProtNLM"/>
    </source>
</evidence>
<sequence>MKSRKSFYKNAVVKQDFRQFGWISLVYLVSLLFTLPLGLLQIASRKYVIFTDYKNYLMVNPEIQIVLYFAVPVAAGLLLFRYIQNEASVDMVHSLPIRRETLYFSHVISGLLLLIVPIILTAVITYFVTNTIEGFSGILTVLDLLSWFGVVTLLTCMMFSFSIAVGFITGMSTVQAILTYIFLFLPIGMVTMVTYNLSFLLFGFTTASIEEKLMYLSPFLRFVGTWDEPQPYSTLEIMIYIIFTVFFFVIGLVLYKLRQLERATDVIAFSFLKPIFKYGVTFCSMILGGSYFSATGDLNRNWIIFGYIIGALIGYTVAEMVLLKTWRILRLHFFTGIIIYSVVFIVVLLGIKTDLINYEANLPRMDQIEEVYFGNKYDMQELIRNEIDPFSDNKLFIQDVRNLHEEIINQKDFIESQKYSDVNKVQGFITYRMKNGKQFTREYQLPADAFQKHLTPVMESEGYLVNQPEFYQVQRKDILNIRINPVGPGHHVNTITISDKKEIDEFRREIEKDILSQSIEDLVSPASPWAYIDIEYKRNNNEEHIFDGYSIDWKKSYENVTNWLDEHDYLEDARIDANDIKEAEMTIVTPQNPAEEMFSAEEYYKTGQKHATITDNESLKTIIRHFTEYSSDHTYYVKLILKDGNEWYGSIPDQYMTDEMKGKLK</sequence>
<reference evidence="3" key="1">
    <citation type="journal article" date="2019" name="Int. J. Syst. Evol. Microbiol.">
        <title>The Global Catalogue of Microorganisms (GCM) 10K type strain sequencing project: providing services to taxonomists for standard genome sequencing and annotation.</title>
        <authorList>
            <consortium name="The Broad Institute Genomics Platform"/>
            <consortium name="The Broad Institute Genome Sequencing Center for Infectious Disease"/>
            <person name="Wu L."/>
            <person name="Ma J."/>
        </authorList>
    </citation>
    <scope>NUCLEOTIDE SEQUENCE [LARGE SCALE GENOMIC DNA]</scope>
    <source>
        <strain evidence="3">CGMCC 1.15474</strain>
    </source>
</reference>
<keyword evidence="1" id="KW-0472">Membrane</keyword>
<feature type="transmembrane region" description="Helical" evidence="1">
    <location>
        <begin position="302"/>
        <end position="322"/>
    </location>
</feature>
<feature type="transmembrane region" description="Helical" evidence="1">
    <location>
        <begin position="329"/>
        <end position="351"/>
    </location>
</feature>
<evidence type="ECO:0000256" key="1">
    <source>
        <dbReference type="SAM" id="Phobius"/>
    </source>
</evidence>
<keyword evidence="3" id="KW-1185">Reference proteome</keyword>
<feature type="transmembrane region" description="Helical" evidence="1">
    <location>
        <begin position="20"/>
        <end position="43"/>
    </location>
</feature>
<feature type="transmembrane region" description="Helical" evidence="1">
    <location>
        <begin position="180"/>
        <end position="204"/>
    </location>
</feature>
<feature type="transmembrane region" description="Helical" evidence="1">
    <location>
        <begin position="63"/>
        <end position="83"/>
    </location>
</feature>
<proteinExistence type="predicted"/>
<feature type="transmembrane region" description="Helical" evidence="1">
    <location>
        <begin position="275"/>
        <end position="296"/>
    </location>
</feature>
<dbReference type="PANTHER" id="PTHR39177:SF1">
    <property type="entry name" value="ABC TRANSPORTER PERMEASE YTRC-RELATED"/>
    <property type="match status" value="1"/>
</dbReference>
<evidence type="ECO:0000313" key="3">
    <source>
        <dbReference type="Proteomes" id="UP001597318"/>
    </source>
</evidence>
<dbReference type="PRINTS" id="PR02026">
    <property type="entry name" value="YTRCYTRDABC"/>
</dbReference>
<dbReference type="InterPro" id="IPR023264">
    <property type="entry name" value="ABC_transptr_acetoin_YtrC/YtrD"/>
</dbReference>
<dbReference type="Proteomes" id="UP001597318">
    <property type="component" value="Unassembled WGS sequence"/>
</dbReference>
<keyword evidence="1" id="KW-0812">Transmembrane</keyword>